<reference evidence="1 2" key="1">
    <citation type="submission" date="2019-03" db="EMBL/GenBank/DDBJ databases">
        <title>Genomic Encyclopedia of Type Strains, Phase IV (KMG-IV): sequencing the most valuable type-strain genomes for metagenomic binning, comparative biology and taxonomic classification.</title>
        <authorList>
            <person name="Goeker M."/>
        </authorList>
    </citation>
    <scope>NUCLEOTIDE SEQUENCE [LARGE SCALE GENOMIC DNA]</scope>
    <source>
        <strain evidence="1 2">DSM 25894</strain>
    </source>
</reference>
<accession>A0A4R3NIH6</accession>
<evidence type="ECO:0000313" key="1">
    <source>
        <dbReference type="EMBL" id="TCT27092.1"/>
    </source>
</evidence>
<gene>
    <name evidence="1" type="ORF">EDD68_101460</name>
</gene>
<proteinExistence type="predicted"/>
<evidence type="ECO:0008006" key="3">
    <source>
        <dbReference type="Google" id="ProtNLM"/>
    </source>
</evidence>
<dbReference type="AlphaFoldDB" id="A0A4R3NIH6"/>
<keyword evidence="2" id="KW-1185">Reference proteome</keyword>
<sequence length="58" mass="7020">MKISDRRHLQSIAFHDIFNMDFHQFMVLEQERTPMELAQEFGISLKDVKKLKEQLKRS</sequence>
<name>A0A4R3NIH6_9BACI</name>
<dbReference type="RefSeq" id="WP_165902030.1">
    <property type="nucleotide sequence ID" value="NZ_SMAN01000001.1"/>
</dbReference>
<dbReference type="Proteomes" id="UP000294650">
    <property type="component" value="Unassembled WGS sequence"/>
</dbReference>
<comment type="caution">
    <text evidence="1">The sequence shown here is derived from an EMBL/GenBank/DDBJ whole genome shotgun (WGS) entry which is preliminary data.</text>
</comment>
<evidence type="ECO:0000313" key="2">
    <source>
        <dbReference type="Proteomes" id="UP000294650"/>
    </source>
</evidence>
<protein>
    <recommendedName>
        <fullName evidence="3">RNA polymerase subunit sigma-70</fullName>
    </recommendedName>
</protein>
<organism evidence="1 2">
    <name type="scientific">Melghiribacillus thermohalophilus</name>
    <dbReference type="NCBI Taxonomy" id="1324956"/>
    <lineage>
        <taxon>Bacteria</taxon>
        <taxon>Bacillati</taxon>
        <taxon>Bacillota</taxon>
        <taxon>Bacilli</taxon>
        <taxon>Bacillales</taxon>
        <taxon>Bacillaceae</taxon>
        <taxon>Melghiribacillus</taxon>
    </lineage>
</organism>
<dbReference type="EMBL" id="SMAN01000001">
    <property type="protein sequence ID" value="TCT27092.1"/>
    <property type="molecule type" value="Genomic_DNA"/>
</dbReference>